<proteinExistence type="inferred from homology"/>
<protein>
    <recommendedName>
        <fullName evidence="7">Phospholipase B-like</fullName>
        <ecNumber evidence="7">3.1.1.-</ecNumber>
    </recommendedName>
</protein>
<feature type="signal peptide" evidence="7">
    <location>
        <begin position="1"/>
        <end position="21"/>
    </location>
</feature>
<comment type="similarity">
    <text evidence="1 7">Belongs to the phospholipase B-like family.</text>
</comment>
<feature type="chain" id="PRO_5041766268" description="Phospholipase B-like" evidence="7">
    <location>
        <begin position="22"/>
        <end position="545"/>
    </location>
</feature>
<evidence type="ECO:0000256" key="4">
    <source>
        <dbReference type="ARBA" id="ARBA00022963"/>
    </source>
</evidence>
<keyword evidence="2 7" id="KW-0732">Signal</keyword>
<dbReference type="Gene3D" id="3.60.60.20">
    <property type="match status" value="1"/>
</dbReference>
<dbReference type="PANTHER" id="PTHR12370">
    <property type="entry name" value="PHOSPHOLIPASE B-RELATED"/>
    <property type="match status" value="1"/>
</dbReference>
<evidence type="ECO:0000313" key="9">
    <source>
        <dbReference type="Proteomes" id="UP001195483"/>
    </source>
</evidence>
<name>A0AAE0WEF6_9BIVA</name>
<dbReference type="AlphaFoldDB" id="A0AAE0WEF6"/>
<organism evidence="8 9">
    <name type="scientific">Potamilus streckersoni</name>
    <dbReference type="NCBI Taxonomy" id="2493646"/>
    <lineage>
        <taxon>Eukaryota</taxon>
        <taxon>Metazoa</taxon>
        <taxon>Spiralia</taxon>
        <taxon>Lophotrochozoa</taxon>
        <taxon>Mollusca</taxon>
        <taxon>Bivalvia</taxon>
        <taxon>Autobranchia</taxon>
        <taxon>Heteroconchia</taxon>
        <taxon>Palaeoheterodonta</taxon>
        <taxon>Unionida</taxon>
        <taxon>Unionoidea</taxon>
        <taxon>Unionidae</taxon>
        <taxon>Ambleminae</taxon>
        <taxon>Lampsilini</taxon>
        <taxon>Potamilus</taxon>
    </lineage>
</organism>
<evidence type="ECO:0000256" key="1">
    <source>
        <dbReference type="ARBA" id="ARBA00007835"/>
    </source>
</evidence>
<keyword evidence="5 7" id="KW-0443">Lipid metabolism</keyword>
<evidence type="ECO:0000256" key="3">
    <source>
        <dbReference type="ARBA" id="ARBA00022801"/>
    </source>
</evidence>
<dbReference type="Proteomes" id="UP001195483">
    <property type="component" value="Unassembled WGS sequence"/>
</dbReference>
<reference evidence="8" key="3">
    <citation type="submission" date="2023-05" db="EMBL/GenBank/DDBJ databases">
        <authorList>
            <person name="Smith C.H."/>
        </authorList>
    </citation>
    <scope>NUCLEOTIDE SEQUENCE</scope>
    <source>
        <strain evidence="8">CHS0354</strain>
        <tissue evidence="8">Mantle</tissue>
    </source>
</reference>
<dbReference type="Pfam" id="PF04916">
    <property type="entry name" value="Phospholip_B"/>
    <property type="match status" value="1"/>
</dbReference>
<dbReference type="GO" id="GO:0004620">
    <property type="term" value="F:phospholipase activity"/>
    <property type="evidence" value="ECO:0007669"/>
    <property type="project" value="InterPro"/>
</dbReference>
<keyword evidence="6" id="KW-0325">Glycoprotein</keyword>
<dbReference type="InterPro" id="IPR043040">
    <property type="entry name" value="PLipase_B-like_dom1"/>
</dbReference>
<dbReference type="GO" id="GO:0009395">
    <property type="term" value="P:phospholipid catabolic process"/>
    <property type="evidence" value="ECO:0007669"/>
    <property type="project" value="TreeGrafter"/>
</dbReference>
<dbReference type="Gene3D" id="1.10.439.20">
    <property type="entry name" value="Phospholipase B-like, domain 2"/>
    <property type="match status" value="1"/>
</dbReference>
<dbReference type="InterPro" id="IPR043042">
    <property type="entry name" value="PLipase_B-like_dom3"/>
</dbReference>
<dbReference type="Gene3D" id="2.10.70.60">
    <property type="entry name" value="Phospholipase B-like, domain 1"/>
    <property type="match status" value="1"/>
</dbReference>
<comment type="function">
    <text evidence="7">Putative phospholipase.</text>
</comment>
<dbReference type="PANTHER" id="PTHR12370:SF1">
    <property type="entry name" value="PHOSPHOLIPASE B-LIKE 1"/>
    <property type="match status" value="1"/>
</dbReference>
<keyword evidence="4 7" id="KW-0442">Lipid degradation</keyword>
<reference evidence="8" key="1">
    <citation type="journal article" date="2021" name="Genome Biol. Evol.">
        <title>A High-Quality Reference Genome for a Parasitic Bivalve with Doubly Uniparental Inheritance (Bivalvia: Unionida).</title>
        <authorList>
            <person name="Smith C.H."/>
        </authorList>
    </citation>
    <scope>NUCLEOTIDE SEQUENCE</scope>
    <source>
        <strain evidence="8">CHS0354</strain>
    </source>
</reference>
<gene>
    <name evidence="8" type="ORF">CHS0354_039535</name>
</gene>
<dbReference type="InterPro" id="IPR043041">
    <property type="entry name" value="PLipase_B-like_dom2"/>
</dbReference>
<sequence length="545" mass="62189">MVTRKLEVFIALLVFFSQANADNYTSGSVYCKNKQCTYKAGVLDKTGATAYGTYNNTLMETGWGILDINSGYGESANNEDIMFAAGYLEGIVTQRQIYQHYQNLLDYFASKWQDNPKVKMAVMNFLNDQDHFMRTMIQKYIPESAYWRHANYIVFHYDGLMAGYKSAAPENQQLDVFAFQLLNGNGDLLDLIAALNPEGIPDWKTMTQDEAVSFVAQHGFCSVLIKVLGAYEDIFMSHSSWFIYQATMRIFKHYNFNIQDPATAAKRVSFSSYPGFLESLDDFYLLGSKMVMLQTTNNIFNTDLYKQVTSNSLLAWHRVRLANMMAHSGQEWATIFAQFNSGTYNNQYMIVDLKKIELRKYILDGALWVVEQIPGDVVAGDTTPILRTGYWPSYNVPFFEEIYNKSGYPGFVAKHGIDFSYQLAPRAKIFRRDEGKVVDMTTMKKIMRYNDYKQDPYSENNSCNTICCRGDLRSVSPGPFGCYDTKVSNFSMALNFQADIINGPTTGTGLPPFQWQSKYQVSHVGLPDVYNFDFVSTFPQWKDGH</sequence>
<accession>A0AAE0WEF6</accession>
<dbReference type="InterPro" id="IPR007000">
    <property type="entry name" value="PLipase_B-like"/>
</dbReference>
<evidence type="ECO:0000256" key="2">
    <source>
        <dbReference type="ARBA" id="ARBA00022729"/>
    </source>
</evidence>
<evidence type="ECO:0000256" key="7">
    <source>
        <dbReference type="RuleBase" id="RU364138"/>
    </source>
</evidence>
<reference evidence="8" key="2">
    <citation type="journal article" date="2021" name="Genome Biol. Evol.">
        <title>Developing a high-quality reference genome for a parasitic bivalve with doubly uniparental inheritance (Bivalvia: Unionida).</title>
        <authorList>
            <person name="Smith C.H."/>
        </authorList>
    </citation>
    <scope>NUCLEOTIDE SEQUENCE</scope>
    <source>
        <strain evidence="8">CHS0354</strain>
        <tissue evidence="8">Mantle</tissue>
    </source>
</reference>
<keyword evidence="3 7" id="KW-0378">Hydrolase</keyword>
<dbReference type="EMBL" id="JAEAOA010002309">
    <property type="protein sequence ID" value="KAK3612253.1"/>
    <property type="molecule type" value="Genomic_DNA"/>
</dbReference>
<dbReference type="GO" id="GO:0005576">
    <property type="term" value="C:extracellular region"/>
    <property type="evidence" value="ECO:0007669"/>
    <property type="project" value="TreeGrafter"/>
</dbReference>
<evidence type="ECO:0000313" key="8">
    <source>
        <dbReference type="EMBL" id="KAK3612253.1"/>
    </source>
</evidence>
<comment type="caution">
    <text evidence="8">The sequence shown here is derived from an EMBL/GenBank/DDBJ whole genome shotgun (WGS) entry which is preliminary data.</text>
</comment>
<dbReference type="EC" id="3.1.1.-" evidence="7"/>
<evidence type="ECO:0000256" key="5">
    <source>
        <dbReference type="ARBA" id="ARBA00023098"/>
    </source>
</evidence>
<keyword evidence="9" id="KW-1185">Reference proteome</keyword>
<evidence type="ECO:0000256" key="6">
    <source>
        <dbReference type="ARBA" id="ARBA00023180"/>
    </source>
</evidence>